<evidence type="ECO:0000256" key="1">
    <source>
        <dbReference type="ARBA" id="ARBA00004651"/>
    </source>
</evidence>
<dbReference type="AlphaFoldDB" id="A0AA48H222"/>
<evidence type="ECO:0000256" key="5">
    <source>
        <dbReference type="ARBA" id="ARBA00022989"/>
    </source>
</evidence>
<dbReference type="KEGG" id="msea:METESE_09940"/>
<feature type="transmembrane region" description="Helical" evidence="7">
    <location>
        <begin position="199"/>
        <end position="220"/>
    </location>
</feature>
<feature type="transmembrane region" description="Helical" evidence="7">
    <location>
        <begin position="433"/>
        <end position="452"/>
    </location>
</feature>
<dbReference type="GO" id="GO:0022857">
    <property type="term" value="F:transmembrane transporter activity"/>
    <property type="evidence" value="ECO:0007669"/>
    <property type="project" value="InterPro"/>
</dbReference>
<reference evidence="9" key="1">
    <citation type="journal article" date="2023" name="Int. J. Syst. Evol. Microbiol.">
        <title>Mesoterricola silvestris gen. nov., sp. nov., Mesoterricola sediminis sp. nov., Geothrix oryzae sp. nov., Geothrix edaphica sp. nov., Geothrix rubra sp. nov., and Geothrix limicola sp. nov., six novel members of Acidobacteriota isolated from soils.</title>
        <authorList>
            <person name="Itoh H."/>
            <person name="Sugisawa Y."/>
            <person name="Mise K."/>
            <person name="Xu Z."/>
            <person name="Kuniyasu M."/>
            <person name="Ushijima N."/>
            <person name="Kawano K."/>
            <person name="Kobayashi E."/>
            <person name="Shiratori Y."/>
            <person name="Masuda Y."/>
            <person name="Senoo K."/>
        </authorList>
    </citation>
    <scope>NUCLEOTIDE SEQUENCE</scope>
    <source>
        <strain evidence="9">W786</strain>
    </source>
</reference>
<keyword evidence="10" id="KW-1185">Reference proteome</keyword>
<keyword evidence="5 7" id="KW-1133">Transmembrane helix</keyword>
<dbReference type="InterPro" id="IPR011701">
    <property type="entry name" value="MFS"/>
</dbReference>
<dbReference type="RefSeq" id="WP_243333951.1">
    <property type="nucleotide sequence ID" value="NZ_AP027081.1"/>
</dbReference>
<feature type="transmembrane region" description="Helical" evidence="7">
    <location>
        <begin position="47"/>
        <end position="69"/>
    </location>
</feature>
<dbReference type="PROSITE" id="PS50850">
    <property type="entry name" value="MFS"/>
    <property type="match status" value="1"/>
</dbReference>
<dbReference type="SUPFAM" id="SSF103473">
    <property type="entry name" value="MFS general substrate transporter"/>
    <property type="match status" value="1"/>
</dbReference>
<feature type="transmembrane region" description="Helical" evidence="7">
    <location>
        <begin position="266"/>
        <end position="287"/>
    </location>
</feature>
<feature type="transmembrane region" description="Helical" evidence="7">
    <location>
        <begin position="357"/>
        <end position="382"/>
    </location>
</feature>
<feature type="domain" description="Major facilitator superfamily (MFS) profile" evidence="8">
    <location>
        <begin position="12"/>
        <end position="459"/>
    </location>
</feature>
<evidence type="ECO:0000256" key="2">
    <source>
        <dbReference type="ARBA" id="ARBA00022448"/>
    </source>
</evidence>
<comment type="subcellular location">
    <subcellularLocation>
        <location evidence="1">Cell membrane</location>
        <topology evidence="1">Multi-pass membrane protein</topology>
    </subcellularLocation>
</comment>
<sequence>MEAPRTPSYRTTAIIVASALFMEQLDGTVLATALPTMARTFGVSPLHMSAALTSYLLALAMFIPASGYVADRFGAKKTFRLAILIFTLGSIACGQARTLPFLVVARFLQGTGGAMMVPVGRLVLLRSVAKADMVSAMSWFMVPALLGPVVGPPLGGWIVTFASWRWIFYLNVPIGLLGMVLVTRYIANFKEPPAGPFDLRGFVLSSLALSCLVFGLEIGARREGVSPAWTLGTLAFGAAMALAYLRHARRTAHPLLDLTLLRLPTFGISVASGALTRITGGALPFLLPLMLQVGFGVSAARSGLITFSTAVGSFLMKLTAPPILRRFGFRSTLVYNALIASALLAVCAAFRPGWPMLLINGLLLVGGFFQSLQYTALNTVAYADVAQDRMSLATSLYSTVQQLMLSMGICVSTLVLAASTRLQGHDAPHLGDFSAAFLVVTFISLLASPICARLPRDAGAVMTGHGAGLPHPN</sequence>
<dbReference type="Gene3D" id="1.20.1250.20">
    <property type="entry name" value="MFS general substrate transporter like domains"/>
    <property type="match status" value="1"/>
</dbReference>
<dbReference type="PANTHER" id="PTHR42718">
    <property type="entry name" value="MAJOR FACILITATOR SUPERFAMILY MULTIDRUG TRANSPORTER MFSC"/>
    <property type="match status" value="1"/>
</dbReference>
<protein>
    <submittedName>
        <fullName evidence="9">MFS transporter</fullName>
    </submittedName>
</protein>
<gene>
    <name evidence="9" type="primary">yieO</name>
    <name evidence="9" type="ORF">METESE_09940</name>
</gene>
<feature type="transmembrane region" description="Helical" evidence="7">
    <location>
        <begin position="226"/>
        <end position="245"/>
    </location>
</feature>
<dbReference type="InterPro" id="IPR020846">
    <property type="entry name" value="MFS_dom"/>
</dbReference>
<dbReference type="EMBL" id="AP027081">
    <property type="protein sequence ID" value="BDU76036.1"/>
    <property type="molecule type" value="Genomic_DNA"/>
</dbReference>
<name>A0AA48H222_9BACT</name>
<feature type="transmembrane region" description="Helical" evidence="7">
    <location>
        <begin position="81"/>
        <end position="98"/>
    </location>
</feature>
<evidence type="ECO:0000256" key="7">
    <source>
        <dbReference type="SAM" id="Phobius"/>
    </source>
</evidence>
<accession>A0AA48H222</accession>
<feature type="transmembrane region" description="Helical" evidence="7">
    <location>
        <begin position="403"/>
        <end position="421"/>
    </location>
</feature>
<evidence type="ECO:0000313" key="9">
    <source>
        <dbReference type="EMBL" id="BDU76036.1"/>
    </source>
</evidence>
<keyword evidence="2" id="KW-0813">Transport</keyword>
<evidence type="ECO:0000313" key="10">
    <source>
        <dbReference type="Proteomes" id="UP001228113"/>
    </source>
</evidence>
<dbReference type="InterPro" id="IPR036259">
    <property type="entry name" value="MFS_trans_sf"/>
</dbReference>
<keyword evidence="6 7" id="KW-0472">Membrane</keyword>
<feature type="transmembrane region" description="Helical" evidence="7">
    <location>
        <begin position="299"/>
        <end position="320"/>
    </location>
</feature>
<evidence type="ECO:0000256" key="6">
    <source>
        <dbReference type="ARBA" id="ARBA00023136"/>
    </source>
</evidence>
<dbReference type="Pfam" id="PF07690">
    <property type="entry name" value="MFS_1"/>
    <property type="match status" value="1"/>
</dbReference>
<proteinExistence type="predicted"/>
<feature type="transmembrane region" description="Helical" evidence="7">
    <location>
        <begin position="332"/>
        <end position="351"/>
    </location>
</feature>
<organism evidence="9 10">
    <name type="scientific">Mesoterricola sediminis</name>
    <dbReference type="NCBI Taxonomy" id="2927980"/>
    <lineage>
        <taxon>Bacteria</taxon>
        <taxon>Pseudomonadati</taxon>
        <taxon>Acidobacteriota</taxon>
        <taxon>Holophagae</taxon>
        <taxon>Holophagales</taxon>
        <taxon>Holophagaceae</taxon>
        <taxon>Mesoterricola</taxon>
    </lineage>
</organism>
<evidence type="ECO:0000259" key="8">
    <source>
        <dbReference type="PROSITE" id="PS50850"/>
    </source>
</evidence>
<evidence type="ECO:0000256" key="3">
    <source>
        <dbReference type="ARBA" id="ARBA00022475"/>
    </source>
</evidence>
<keyword evidence="3" id="KW-1003">Cell membrane</keyword>
<dbReference type="PANTHER" id="PTHR42718:SF46">
    <property type="entry name" value="BLR6921 PROTEIN"/>
    <property type="match status" value="1"/>
</dbReference>
<dbReference type="GO" id="GO:0005886">
    <property type="term" value="C:plasma membrane"/>
    <property type="evidence" value="ECO:0007669"/>
    <property type="project" value="UniProtKB-SubCell"/>
</dbReference>
<feature type="transmembrane region" description="Helical" evidence="7">
    <location>
        <begin position="104"/>
        <end position="124"/>
    </location>
</feature>
<feature type="transmembrane region" description="Helical" evidence="7">
    <location>
        <begin position="136"/>
        <end position="160"/>
    </location>
</feature>
<keyword evidence="4 7" id="KW-0812">Transmembrane</keyword>
<feature type="transmembrane region" description="Helical" evidence="7">
    <location>
        <begin position="166"/>
        <end position="187"/>
    </location>
</feature>
<dbReference type="Proteomes" id="UP001228113">
    <property type="component" value="Chromosome"/>
</dbReference>
<dbReference type="Gene3D" id="1.20.1720.10">
    <property type="entry name" value="Multidrug resistance protein D"/>
    <property type="match status" value="1"/>
</dbReference>
<evidence type="ECO:0000256" key="4">
    <source>
        <dbReference type="ARBA" id="ARBA00022692"/>
    </source>
</evidence>